<dbReference type="Pfam" id="PF00512">
    <property type="entry name" value="HisKA"/>
    <property type="match status" value="1"/>
</dbReference>
<keyword evidence="11" id="KW-1133">Transmembrane helix</keyword>
<keyword evidence="5 16" id="KW-0597">Phosphoprotein</keyword>
<organism evidence="22 23">
    <name type="scientific">Flavobacterium sangjuense</name>
    <dbReference type="NCBI Taxonomy" id="2518177"/>
    <lineage>
        <taxon>Bacteria</taxon>
        <taxon>Pseudomonadati</taxon>
        <taxon>Bacteroidota</taxon>
        <taxon>Flavobacteriia</taxon>
        <taxon>Flavobacteriales</taxon>
        <taxon>Flavobacteriaceae</taxon>
        <taxon>Flavobacterium</taxon>
    </lineage>
</organism>
<dbReference type="GO" id="GO:0005886">
    <property type="term" value="C:plasma membrane"/>
    <property type="evidence" value="ECO:0007669"/>
    <property type="project" value="UniProtKB-SubCell"/>
</dbReference>
<feature type="domain" description="PAS" evidence="20">
    <location>
        <begin position="253"/>
        <end position="317"/>
    </location>
</feature>
<keyword evidence="12" id="KW-0902">Two-component regulatory system</keyword>
<evidence type="ECO:0000259" key="19">
    <source>
        <dbReference type="PROSITE" id="PS50110"/>
    </source>
</evidence>
<dbReference type="GO" id="GO:0006355">
    <property type="term" value="P:regulation of DNA-templated transcription"/>
    <property type="evidence" value="ECO:0007669"/>
    <property type="project" value="InterPro"/>
</dbReference>
<dbReference type="InterPro" id="IPR035965">
    <property type="entry name" value="PAS-like_dom_sf"/>
</dbReference>
<dbReference type="InterPro" id="IPR003661">
    <property type="entry name" value="HisK_dim/P_dom"/>
</dbReference>
<dbReference type="KEGG" id="fsn:GS03_02016"/>
<dbReference type="PANTHER" id="PTHR45339">
    <property type="entry name" value="HYBRID SIGNAL TRANSDUCTION HISTIDINE KINASE J"/>
    <property type="match status" value="1"/>
</dbReference>
<dbReference type="Pfam" id="PF00989">
    <property type="entry name" value="PAS"/>
    <property type="match status" value="1"/>
</dbReference>
<dbReference type="FunFam" id="3.30.565.10:FF:000010">
    <property type="entry name" value="Sensor histidine kinase RcsC"/>
    <property type="match status" value="1"/>
</dbReference>
<evidence type="ECO:0000259" key="21">
    <source>
        <dbReference type="PROSITE" id="PS50113"/>
    </source>
</evidence>
<evidence type="ECO:0000256" key="10">
    <source>
        <dbReference type="ARBA" id="ARBA00022840"/>
    </source>
</evidence>
<dbReference type="Gene3D" id="3.40.50.2300">
    <property type="match status" value="1"/>
</dbReference>
<dbReference type="SMART" id="SM00448">
    <property type="entry name" value="REC"/>
    <property type="match status" value="1"/>
</dbReference>
<keyword evidence="13" id="KW-0472">Membrane</keyword>
<dbReference type="CDD" id="cd00082">
    <property type="entry name" value="HisKA"/>
    <property type="match status" value="1"/>
</dbReference>
<dbReference type="PROSITE" id="PS50113">
    <property type="entry name" value="PAC"/>
    <property type="match status" value="1"/>
</dbReference>
<keyword evidence="6 22" id="KW-0808">Transferase</keyword>
<evidence type="ECO:0000256" key="8">
    <source>
        <dbReference type="ARBA" id="ARBA00022741"/>
    </source>
</evidence>
<dbReference type="Gene3D" id="1.10.287.130">
    <property type="match status" value="1"/>
</dbReference>
<evidence type="ECO:0000313" key="23">
    <source>
        <dbReference type="Proteomes" id="UP000296862"/>
    </source>
</evidence>
<gene>
    <name evidence="22" type="primary">rcsC_6</name>
    <name evidence="22" type="ORF">GS03_02016</name>
</gene>
<dbReference type="FunFam" id="1.10.287.130:FF:000002">
    <property type="entry name" value="Two-component osmosensing histidine kinase"/>
    <property type="match status" value="1"/>
</dbReference>
<dbReference type="SMART" id="SM00388">
    <property type="entry name" value="HisKA"/>
    <property type="match status" value="1"/>
</dbReference>
<evidence type="ECO:0000256" key="4">
    <source>
        <dbReference type="ARBA" id="ARBA00022475"/>
    </source>
</evidence>
<dbReference type="SUPFAM" id="SSF47226">
    <property type="entry name" value="Histidine-containing phosphotransfer domain, HPT domain"/>
    <property type="match status" value="1"/>
</dbReference>
<dbReference type="NCBIfam" id="TIGR00229">
    <property type="entry name" value="sensory_box"/>
    <property type="match status" value="2"/>
</dbReference>
<dbReference type="SMART" id="SM00091">
    <property type="entry name" value="PAS"/>
    <property type="match status" value="2"/>
</dbReference>
<comment type="catalytic activity">
    <reaction evidence="1">
        <text>ATP + protein L-histidine = ADP + protein N-phospho-L-histidine.</text>
        <dbReference type="EC" id="2.7.13.3"/>
    </reaction>
</comment>
<evidence type="ECO:0000256" key="1">
    <source>
        <dbReference type="ARBA" id="ARBA00000085"/>
    </source>
</evidence>
<feature type="domain" description="PAS" evidence="20">
    <location>
        <begin position="14"/>
        <end position="76"/>
    </location>
</feature>
<dbReference type="CDD" id="cd16922">
    <property type="entry name" value="HATPase_EvgS-ArcB-TorS-like"/>
    <property type="match status" value="1"/>
</dbReference>
<keyword evidence="23" id="KW-1185">Reference proteome</keyword>
<dbReference type="CDD" id="cd00130">
    <property type="entry name" value="PAS"/>
    <property type="match status" value="2"/>
</dbReference>
<dbReference type="InterPro" id="IPR001789">
    <property type="entry name" value="Sig_transdc_resp-reg_receiver"/>
</dbReference>
<dbReference type="InterPro" id="IPR036097">
    <property type="entry name" value="HisK_dim/P_sf"/>
</dbReference>
<keyword evidence="10" id="KW-0067">ATP-binding</keyword>
<dbReference type="OrthoDB" id="9811889at2"/>
<feature type="modified residue" description="4-aspartylphosphate" evidence="16">
    <location>
        <position position="705"/>
    </location>
</feature>
<comment type="subunit">
    <text evidence="14">At low DSF concentrations, interacts with RpfF.</text>
</comment>
<dbReference type="RefSeq" id="WP_136152407.1">
    <property type="nucleotide sequence ID" value="NZ_CP038810.1"/>
</dbReference>
<keyword evidence="4" id="KW-1003">Cell membrane</keyword>
<dbReference type="InterPro" id="IPR036641">
    <property type="entry name" value="HPT_dom_sf"/>
</dbReference>
<feature type="domain" description="PAC" evidence="21">
    <location>
        <begin position="322"/>
        <end position="374"/>
    </location>
</feature>
<keyword evidence="17" id="KW-0175">Coiled coil</keyword>
<dbReference type="Gene3D" id="1.20.120.160">
    <property type="entry name" value="HPT domain"/>
    <property type="match status" value="1"/>
</dbReference>
<evidence type="ECO:0000256" key="13">
    <source>
        <dbReference type="ARBA" id="ARBA00023136"/>
    </source>
</evidence>
<evidence type="ECO:0000313" key="22">
    <source>
        <dbReference type="EMBL" id="QBZ98508.1"/>
    </source>
</evidence>
<dbReference type="Proteomes" id="UP000296862">
    <property type="component" value="Chromosome"/>
</dbReference>
<evidence type="ECO:0000259" key="20">
    <source>
        <dbReference type="PROSITE" id="PS50112"/>
    </source>
</evidence>
<reference evidence="22 23" key="1">
    <citation type="submission" date="2019-04" db="EMBL/GenBank/DDBJ databases">
        <title>Flavobacterium sp. GS03.</title>
        <authorList>
            <person name="Kim H."/>
        </authorList>
    </citation>
    <scope>NUCLEOTIDE SEQUENCE [LARGE SCALE GENOMIC DNA]</scope>
    <source>
        <strain evidence="22 23">GS03</strain>
    </source>
</reference>
<dbReference type="PROSITE" id="PS50110">
    <property type="entry name" value="RESPONSE_REGULATORY"/>
    <property type="match status" value="1"/>
</dbReference>
<proteinExistence type="predicted"/>
<dbReference type="AlphaFoldDB" id="A0A4P7PU69"/>
<dbReference type="InterPro" id="IPR001610">
    <property type="entry name" value="PAC"/>
</dbReference>
<dbReference type="SUPFAM" id="SSF55874">
    <property type="entry name" value="ATPase domain of HSP90 chaperone/DNA topoisomerase II/histidine kinase"/>
    <property type="match status" value="1"/>
</dbReference>
<dbReference type="SUPFAM" id="SSF47384">
    <property type="entry name" value="Homodimeric domain of signal transducing histidine kinase"/>
    <property type="match status" value="1"/>
</dbReference>
<dbReference type="Gene3D" id="3.30.450.20">
    <property type="entry name" value="PAS domain"/>
    <property type="match status" value="2"/>
</dbReference>
<dbReference type="InterPro" id="IPR000014">
    <property type="entry name" value="PAS"/>
</dbReference>
<dbReference type="GO" id="GO:0005524">
    <property type="term" value="F:ATP binding"/>
    <property type="evidence" value="ECO:0007669"/>
    <property type="project" value="UniProtKB-KW"/>
</dbReference>
<evidence type="ECO:0000256" key="16">
    <source>
        <dbReference type="PROSITE-ProRule" id="PRU00169"/>
    </source>
</evidence>
<dbReference type="PANTHER" id="PTHR45339:SF1">
    <property type="entry name" value="HYBRID SIGNAL TRANSDUCTION HISTIDINE KINASE J"/>
    <property type="match status" value="1"/>
</dbReference>
<dbReference type="InterPro" id="IPR013767">
    <property type="entry name" value="PAS_fold"/>
</dbReference>
<dbReference type="EC" id="2.7.13.3" evidence="3"/>
<dbReference type="Pfam" id="PF02518">
    <property type="entry name" value="HATPase_c"/>
    <property type="match status" value="1"/>
</dbReference>
<evidence type="ECO:0000256" key="3">
    <source>
        <dbReference type="ARBA" id="ARBA00012438"/>
    </source>
</evidence>
<feature type="domain" description="Histidine kinase" evidence="18">
    <location>
        <begin position="413"/>
        <end position="634"/>
    </location>
</feature>
<dbReference type="EMBL" id="CP038810">
    <property type="protein sequence ID" value="QBZ98508.1"/>
    <property type="molecule type" value="Genomic_DNA"/>
</dbReference>
<protein>
    <recommendedName>
        <fullName evidence="15">Sensory/regulatory protein RpfC</fullName>
        <ecNumber evidence="3">2.7.13.3</ecNumber>
    </recommendedName>
</protein>
<dbReference type="PRINTS" id="PR00344">
    <property type="entry name" value="BCTRLSENSOR"/>
</dbReference>
<dbReference type="SMART" id="SM00387">
    <property type="entry name" value="HATPase_c"/>
    <property type="match status" value="1"/>
</dbReference>
<evidence type="ECO:0000256" key="12">
    <source>
        <dbReference type="ARBA" id="ARBA00023012"/>
    </source>
</evidence>
<feature type="domain" description="Response regulatory" evidence="19">
    <location>
        <begin position="656"/>
        <end position="771"/>
    </location>
</feature>
<dbReference type="InterPro" id="IPR003594">
    <property type="entry name" value="HATPase_dom"/>
</dbReference>
<keyword evidence="7" id="KW-0812">Transmembrane</keyword>
<sequence length="907" mass="102376">MNKTELSETLPDNPTDLFFEMFENSAIGMTFTDAKTSRFLYVNKSFLHCFGYTKAEIMGKTSTELGIIAPEIREKITLQLKSTEVLDNIEISLKNKKGKSFWFLISIQVMKLGETECIHTSFIDITEQKKTTAELVVANKELAFQNAEKEKRAAELAIANIELEHQNSEKEKRAEELLIANKELEYQNKIKEKRAAELIIANKELLFQTGEKQDRADELVIADKELDFQNQEKEKRVSENKELEAYNYSLKVASQYSLSLIEASRDPLFTISPKGKITDTNQASVRVTGVSKEELIGSDFFDYFTEPEKAKKVYKEVFDKGFIIDYPLVITDGELVHVLFNGSVYKDEKGNIIGAVVVARDITEQKKAEKELIEAKTFAELASSIAEEAKIIAEAATTKANEAVKSKQQFLSNMSHEIRTPMNAIIGFTKVVLKTELTAKQKEYLTAIKMSGDALIVLINDILDLAKVDAGKMTFEKTPFKLKLSIKAMLHLFETKIQEKNLKLVTHYDATIPEVLVGDPVRLHQIILNLVSNAVKFTSIGKITISVKLVSETDDDVAIRFSVADTGIGISETKTDKIFENFQQATSGTSRIFGGTGLGLAIVKQLVEAQNGTIEVESTIGNGSTFSFMLYFDKTHVETVLEPEIFEIDTEIKDTKILVVEDMELNQLLMKTLLDDFGFECEIAANGKIAVEKLQKNKYDIILMDLQMPEMNGFEATEYIRQTMKLTLPIIALTADVTTVDVAKCKAVGMNDYISKPVDERLLYSKLITFIKKPIAIIENEIKGNRQTQTIKYVDLSYLTQLTKANPKLMTEMIQVYLKQTPPLLLSMKQSFRDKDWPLLKATAHKIIPSFAIMGINVQYEELAKKIQDYAEKLELSEELNDLVTELEKVCLQSFVELENELIHLKK</sequence>
<feature type="coiled-coil region" evidence="17">
    <location>
        <begin position="853"/>
        <end position="880"/>
    </location>
</feature>
<dbReference type="SMART" id="SM00086">
    <property type="entry name" value="PAC"/>
    <property type="match status" value="2"/>
</dbReference>
<name>A0A4P7PU69_9FLAO</name>
<dbReference type="Gene3D" id="3.30.565.10">
    <property type="entry name" value="Histidine kinase-like ATPase, C-terminal domain"/>
    <property type="match status" value="1"/>
</dbReference>
<comment type="subcellular location">
    <subcellularLocation>
        <location evidence="2">Cell membrane</location>
        <topology evidence="2">Multi-pass membrane protein</topology>
    </subcellularLocation>
</comment>
<evidence type="ECO:0000256" key="2">
    <source>
        <dbReference type="ARBA" id="ARBA00004651"/>
    </source>
</evidence>
<dbReference type="InterPro" id="IPR005467">
    <property type="entry name" value="His_kinase_dom"/>
</dbReference>
<dbReference type="PROSITE" id="PS50109">
    <property type="entry name" value="HIS_KIN"/>
    <property type="match status" value="1"/>
</dbReference>
<evidence type="ECO:0000256" key="17">
    <source>
        <dbReference type="SAM" id="Coils"/>
    </source>
</evidence>
<evidence type="ECO:0000256" key="15">
    <source>
        <dbReference type="ARBA" id="ARBA00068150"/>
    </source>
</evidence>
<evidence type="ECO:0000256" key="14">
    <source>
        <dbReference type="ARBA" id="ARBA00064003"/>
    </source>
</evidence>
<dbReference type="SUPFAM" id="SSF52172">
    <property type="entry name" value="CheY-like"/>
    <property type="match status" value="1"/>
</dbReference>
<keyword evidence="9 22" id="KW-0418">Kinase</keyword>
<evidence type="ECO:0000256" key="7">
    <source>
        <dbReference type="ARBA" id="ARBA00022692"/>
    </source>
</evidence>
<evidence type="ECO:0000256" key="6">
    <source>
        <dbReference type="ARBA" id="ARBA00022679"/>
    </source>
</evidence>
<keyword evidence="8" id="KW-0547">Nucleotide-binding</keyword>
<accession>A0A4P7PU69</accession>
<dbReference type="InterPro" id="IPR000700">
    <property type="entry name" value="PAS-assoc_C"/>
</dbReference>
<feature type="coiled-coil region" evidence="17">
    <location>
        <begin position="137"/>
        <end position="194"/>
    </location>
</feature>
<evidence type="ECO:0000256" key="11">
    <source>
        <dbReference type="ARBA" id="ARBA00022989"/>
    </source>
</evidence>
<evidence type="ECO:0000256" key="5">
    <source>
        <dbReference type="ARBA" id="ARBA00022553"/>
    </source>
</evidence>
<evidence type="ECO:0000259" key="18">
    <source>
        <dbReference type="PROSITE" id="PS50109"/>
    </source>
</evidence>
<dbReference type="GO" id="GO:0000155">
    <property type="term" value="F:phosphorelay sensor kinase activity"/>
    <property type="evidence" value="ECO:0007669"/>
    <property type="project" value="InterPro"/>
</dbReference>
<dbReference type="CDD" id="cd17546">
    <property type="entry name" value="REC_hyHK_CKI1_RcsC-like"/>
    <property type="match status" value="1"/>
</dbReference>
<dbReference type="PROSITE" id="PS50112">
    <property type="entry name" value="PAS"/>
    <property type="match status" value="2"/>
</dbReference>
<dbReference type="Pfam" id="PF00072">
    <property type="entry name" value="Response_reg"/>
    <property type="match status" value="1"/>
</dbReference>
<dbReference type="SUPFAM" id="SSF55785">
    <property type="entry name" value="PYP-like sensor domain (PAS domain)"/>
    <property type="match status" value="2"/>
</dbReference>
<evidence type="ECO:0000256" key="9">
    <source>
        <dbReference type="ARBA" id="ARBA00022777"/>
    </source>
</evidence>
<dbReference type="InterPro" id="IPR036890">
    <property type="entry name" value="HATPase_C_sf"/>
</dbReference>
<dbReference type="InterPro" id="IPR004358">
    <property type="entry name" value="Sig_transdc_His_kin-like_C"/>
</dbReference>
<dbReference type="Pfam" id="PF13426">
    <property type="entry name" value="PAS_9"/>
    <property type="match status" value="1"/>
</dbReference>
<dbReference type="InterPro" id="IPR011006">
    <property type="entry name" value="CheY-like_superfamily"/>
</dbReference>